<comment type="caution">
    <text evidence="1">The sequence shown here is derived from an EMBL/GenBank/DDBJ whole genome shotgun (WGS) entry which is preliminary data.</text>
</comment>
<evidence type="ECO:0000313" key="1">
    <source>
        <dbReference type="EMBL" id="CAG8983796.1"/>
    </source>
</evidence>
<name>A0A9N9M656_9HELO</name>
<dbReference type="AlphaFoldDB" id="A0A9N9M656"/>
<dbReference type="Proteomes" id="UP000701801">
    <property type="component" value="Unassembled WGS sequence"/>
</dbReference>
<dbReference type="EMBL" id="CAJVRM010000740">
    <property type="protein sequence ID" value="CAG8983796.1"/>
    <property type="molecule type" value="Genomic_DNA"/>
</dbReference>
<keyword evidence="2" id="KW-1185">Reference proteome</keyword>
<reference evidence="1" key="1">
    <citation type="submission" date="2021-07" db="EMBL/GenBank/DDBJ databases">
        <authorList>
            <person name="Durling M."/>
        </authorList>
    </citation>
    <scope>NUCLEOTIDE SEQUENCE</scope>
</reference>
<sequence length="93" mass="10178">MTKTPNSNKRNGDSLKGAEIRPAEILLDTGVRMVQGNPMVSIMRLTTMGNTTHPLEAPVERVLSAKARSFEKQVDIYANAFQLCVSTILNTST</sequence>
<proteinExistence type="predicted"/>
<gene>
    <name evidence="1" type="ORF">HYALB_00006761</name>
</gene>
<accession>A0A9N9M656</accession>
<protein>
    <submittedName>
        <fullName evidence="1">Uncharacterized protein</fullName>
    </submittedName>
</protein>
<organism evidence="1 2">
    <name type="scientific">Hymenoscyphus albidus</name>
    <dbReference type="NCBI Taxonomy" id="595503"/>
    <lineage>
        <taxon>Eukaryota</taxon>
        <taxon>Fungi</taxon>
        <taxon>Dikarya</taxon>
        <taxon>Ascomycota</taxon>
        <taxon>Pezizomycotina</taxon>
        <taxon>Leotiomycetes</taxon>
        <taxon>Helotiales</taxon>
        <taxon>Helotiaceae</taxon>
        <taxon>Hymenoscyphus</taxon>
    </lineage>
</organism>
<evidence type="ECO:0000313" key="2">
    <source>
        <dbReference type="Proteomes" id="UP000701801"/>
    </source>
</evidence>